<keyword evidence="13" id="KW-1185">Reference proteome</keyword>
<evidence type="ECO:0000256" key="1">
    <source>
        <dbReference type="ARBA" id="ARBA00004651"/>
    </source>
</evidence>
<evidence type="ECO:0000256" key="6">
    <source>
        <dbReference type="ARBA" id="ARBA00023136"/>
    </source>
</evidence>
<accession>A0AAE1DTR8</accession>
<feature type="transmembrane region" description="Helical" evidence="10">
    <location>
        <begin position="30"/>
        <end position="61"/>
    </location>
</feature>
<organism evidence="12 13">
    <name type="scientific">Elysia crispata</name>
    <name type="common">lettuce slug</name>
    <dbReference type="NCBI Taxonomy" id="231223"/>
    <lineage>
        <taxon>Eukaryota</taxon>
        <taxon>Metazoa</taxon>
        <taxon>Spiralia</taxon>
        <taxon>Lophotrochozoa</taxon>
        <taxon>Mollusca</taxon>
        <taxon>Gastropoda</taxon>
        <taxon>Heterobranchia</taxon>
        <taxon>Euthyneura</taxon>
        <taxon>Panpulmonata</taxon>
        <taxon>Sacoglossa</taxon>
        <taxon>Placobranchoidea</taxon>
        <taxon>Plakobranchidae</taxon>
        <taxon>Elysia</taxon>
    </lineage>
</organism>
<comment type="caution">
    <text evidence="10">Lacks conserved residue(s) required for the propagation of feature annotation.</text>
</comment>
<evidence type="ECO:0000313" key="13">
    <source>
        <dbReference type="Proteomes" id="UP001283361"/>
    </source>
</evidence>
<dbReference type="PRINTS" id="PR00237">
    <property type="entry name" value="GPCRRHODOPSN"/>
</dbReference>
<feature type="domain" description="G-protein coupled receptors family 1 profile" evidence="11">
    <location>
        <begin position="1"/>
        <end position="169"/>
    </location>
</feature>
<dbReference type="InterPro" id="IPR000276">
    <property type="entry name" value="GPCR_Rhodpsn"/>
</dbReference>
<comment type="subcellular location">
    <subcellularLocation>
        <location evidence="1 10">Cell membrane</location>
        <topology evidence="1 10">Multi-pass membrane protein</topology>
    </subcellularLocation>
</comment>
<dbReference type="InterPro" id="IPR052665">
    <property type="entry name" value="Neuropeptide-GPCR"/>
</dbReference>
<dbReference type="PANTHER" id="PTHR24224">
    <property type="entry name" value="CARDIOACCELERATORY PEPTIDE RECEPTOR-RELATED"/>
    <property type="match status" value="1"/>
</dbReference>
<dbReference type="SUPFAM" id="SSF81321">
    <property type="entry name" value="Family A G protein-coupled receptor-like"/>
    <property type="match status" value="1"/>
</dbReference>
<comment type="caution">
    <text evidence="12">The sequence shown here is derived from an EMBL/GenBank/DDBJ whole genome shotgun (WGS) entry which is preliminary data.</text>
</comment>
<dbReference type="InterPro" id="IPR001817">
    <property type="entry name" value="Vasoprsn_rcpt"/>
</dbReference>
<dbReference type="AlphaFoldDB" id="A0AAE1DTR8"/>
<reference evidence="12" key="1">
    <citation type="journal article" date="2023" name="G3 (Bethesda)">
        <title>A reference genome for the long-term kleptoplast-retaining sea slug Elysia crispata morphotype clarki.</title>
        <authorList>
            <person name="Eastman K.E."/>
            <person name="Pendleton A.L."/>
            <person name="Shaikh M.A."/>
            <person name="Suttiyut T."/>
            <person name="Ogas R."/>
            <person name="Tomko P."/>
            <person name="Gavelis G."/>
            <person name="Widhalm J.R."/>
            <person name="Wisecaver J.H."/>
        </authorList>
    </citation>
    <scope>NUCLEOTIDE SEQUENCE</scope>
    <source>
        <strain evidence="12">ECLA1</strain>
    </source>
</reference>
<evidence type="ECO:0000256" key="5">
    <source>
        <dbReference type="ARBA" id="ARBA00023040"/>
    </source>
</evidence>
<evidence type="ECO:0000256" key="4">
    <source>
        <dbReference type="ARBA" id="ARBA00022989"/>
    </source>
</evidence>
<evidence type="ECO:0000256" key="3">
    <source>
        <dbReference type="ARBA" id="ARBA00022692"/>
    </source>
</evidence>
<dbReference type="Pfam" id="PF00001">
    <property type="entry name" value="7tm_1"/>
    <property type="match status" value="1"/>
</dbReference>
<comment type="similarity">
    <text evidence="10">Belongs to the G-protein coupled receptor 1 family. Vasopressin/oxytocin receptor subfamily.</text>
</comment>
<gene>
    <name evidence="12" type="ORF">RRG08_027199</name>
</gene>
<dbReference type="EMBL" id="JAWDGP010002547">
    <property type="protein sequence ID" value="KAK3782025.1"/>
    <property type="molecule type" value="Genomic_DNA"/>
</dbReference>
<protein>
    <recommendedName>
        <fullName evidence="11">G-protein coupled receptors family 1 profile domain-containing protein</fullName>
    </recommendedName>
</protein>
<dbReference type="GO" id="GO:0005886">
    <property type="term" value="C:plasma membrane"/>
    <property type="evidence" value="ECO:0007669"/>
    <property type="project" value="UniProtKB-SubCell"/>
</dbReference>
<feature type="transmembrane region" description="Helical" evidence="10">
    <location>
        <begin position="114"/>
        <end position="132"/>
    </location>
</feature>
<evidence type="ECO:0000259" key="11">
    <source>
        <dbReference type="PROSITE" id="PS50262"/>
    </source>
</evidence>
<keyword evidence="3 10" id="KW-0812">Transmembrane</keyword>
<dbReference type="PANTHER" id="PTHR24224:SF6">
    <property type="entry name" value="CARDIOACCELERATORY PEPTIDE RECEPTOR-RELATED"/>
    <property type="match status" value="1"/>
</dbReference>
<evidence type="ECO:0000256" key="2">
    <source>
        <dbReference type="ARBA" id="ARBA00022475"/>
    </source>
</evidence>
<keyword evidence="9 10" id="KW-0807">Transducer</keyword>
<dbReference type="Proteomes" id="UP001283361">
    <property type="component" value="Unassembled WGS sequence"/>
</dbReference>
<name>A0AAE1DTR8_9GAST</name>
<evidence type="ECO:0000313" key="12">
    <source>
        <dbReference type="EMBL" id="KAK3782025.1"/>
    </source>
</evidence>
<dbReference type="PRINTS" id="PR00896">
    <property type="entry name" value="VASOPRESSINR"/>
</dbReference>
<keyword evidence="6 10" id="KW-0472">Membrane</keyword>
<evidence type="ECO:0000256" key="7">
    <source>
        <dbReference type="ARBA" id="ARBA00023170"/>
    </source>
</evidence>
<proteinExistence type="inferred from homology"/>
<keyword evidence="5 10" id="KW-0297">G-protein coupled receptor</keyword>
<dbReference type="GO" id="GO:0005000">
    <property type="term" value="F:vasopressin receptor activity"/>
    <property type="evidence" value="ECO:0007669"/>
    <property type="project" value="InterPro"/>
</dbReference>
<dbReference type="InterPro" id="IPR017452">
    <property type="entry name" value="GPCR_Rhodpsn_7TM"/>
</dbReference>
<dbReference type="PROSITE" id="PS50262">
    <property type="entry name" value="G_PROTEIN_RECEP_F1_2"/>
    <property type="match status" value="1"/>
</dbReference>
<keyword evidence="4 10" id="KW-1133">Transmembrane helix</keyword>
<evidence type="ECO:0000256" key="9">
    <source>
        <dbReference type="ARBA" id="ARBA00023224"/>
    </source>
</evidence>
<evidence type="ECO:0000256" key="10">
    <source>
        <dbReference type="RuleBase" id="RU046427"/>
    </source>
</evidence>
<keyword evidence="2" id="KW-1003">Cell membrane</keyword>
<dbReference type="Gene3D" id="1.20.1070.10">
    <property type="entry name" value="Rhodopsin 7-helix transmembrane proteins"/>
    <property type="match status" value="1"/>
</dbReference>
<sequence>MEGGINLFGNSDPPHIFCSRNPYKLAGIPISLYMTIIAVVLFFIPAIIIAVCYSIIVIIIWTKTSGGSHTREGATQHVKNGSQIYVAANNCRFREGAASSGGVIPRAKMKTIKMTLVIVLVFIICWSPYFVYDLLYVYGYIPVSQNTAALSTFIQSLAPLNSAANPIIYACFNTNMCLDLFRCRFSKRRNNFTASQSTNYTHFRFAKSGNGTPTIPLYRSTAPQGGARLKPNLEEDDTDYC</sequence>
<keyword evidence="8 10" id="KW-0325">Glycoprotein</keyword>
<keyword evidence="7 10" id="KW-0675">Receptor</keyword>
<evidence type="ECO:0000256" key="8">
    <source>
        <dbReference type="ARBA" id="ARBA00023180"/>
    </source>
</evidence>